<organism evidence="2 3">
    <name type="scientific">Cyclobacterium marinum (strain ATCC 25205 / DSM 745 / LMG 13164 / NCIMB 1802)</name>
    <name type="common">Flectobacillus marinus</name>
    <dbReference type="NCBI Taxonomy" id="880070"/>
    <lineage>
        <taxon>Bacteria</taxon>
        <taxon>Pseudomonadati</taxon>
        <taxon>Bacteroidota</taxon>
        <taxon>Cytophagia</taxon>
        <taxon>Cytophagales</taxon>
        <taxon>Cyclobacteriaceae</taxon>
        <taxon>Cyclobacterium</taxon>
    </lineage>
</organism>
<dbReference type="RefSeq" id="WP_014019946.1">
    <property type="nucleotide sequence ID" value="NC_015914.1"/>
</dbReference>
<dbReference type="Pfam" id="PF08240">
    <property type="entry name" value="ADH_N"/>
    <property type="match status" value="1"/>
</dbReference>
<sequence length="340" mass="37279">MKQATIVEYGPANKAFKIQEASSLVPKENEVQIEVEGFGLNYADVMARNGLYKEAPKLPFVPGYEVVGKVKKAGAKVPVALEGKRVVAFTRFGGYATEALADYKALGVISEEISGGEACALATQYCTAYYMSHYFQQVRKGEIALIHACAGGVGTALTQLCQLKGVTVVGLCSTTEKMDYLRDLKVDYPINYKETDYKDWIKKNLGKRSIDHVFNAVAGNSFKRDLKLLNYGGKLFCFGGAARSGQKDNLVNDLSFLLKTGFISPLFMMMKAQAVIGVNMLRFADHKVEVIGTCLNELIMLYENKKIAPKVGGNYSIENLAEAHASLESGKSTGKIYVHW</sequence>
<keyword evidence="3" id="KW-1185">Reference proteome</keyword>
<dbReference type="SUPFAM" id="SSF51735">
    <property type="entry name" value="NAD(P)-binding Rossmann-fold domains"/>
    <property type="match status" value="1"/>
</dbReference>
<dbReference type="InterPro" id="IPR020843">
    <property type="entry name" value="ER"/>
</dbReference>
<evidence type="ECO:0000313" key="3">
    <source>
        <dbReference type="Proteomes" id="UP000001635"/>
    </source>
</evidence>
<dbReference type="Gene3D" id="3.90.180.10">
    <property type="entry name" value="Medium-chain alcohol dehydrogenases, catalytic domain"/>
    <property type="match status" value="1"/>
</dbReference>
<name>G0IYB6_CYCMS</name>
<gene>
    <name evidence="2" type="ordered locus">Cycma_1899</name>
</gene>
<dbReference type="PANTHER" id="PTHR43677:SF4">
    <property type="entry name" value="QUINONE OXIDOREDUCTASE-LIKE PROTEIN 2"/>
    <property type="match status" value="1"/>
</dbReference>
<dbReference type="EMBL" id="CP002955">
    <property type="protein sequence ID" value="AEL25651.1"/>
    <property type="molecule type" value="Genomic_DNA"/>
</dbReference>
<dbReference type="PANTHER" id="PTHR43677">
    <property type="entry name" value="SHORT-CHAIN DEHYDROGENASE/REDUCTASE"/>
    <property type="match status" value="1"/>
</dbReference>
<dbReference type="OrthoDB" id="9787435at2"/>
<proteinExistence type="predicted"/>
<dbReference type="SMART" id="SM00829">
    <property type="entry name" value="PKS_ER"/>
    <property type="match status" value="1"/>
</dbReference>
<dbReference type="Gene3D" id="3.40.50.720">
    <property type="entry name" value="NAD(P)-binding Rossmann-like Domain"/>
    <property type="match status" value="1"/>
</dbReference>
<protein>
    <submittedName>
        <fullName evidence="2">Alcohol dehydrogenase zinc-binding domain protein</fullName>
    </submittedName>
</protein>
<accession>G0IYB6</accession>
<dbReference type="KEGG" id="cmr:Cycma_1899"/>
<dbReference type="Proteomes" id="UP000001635">
    <property type="component" value="Chromosome"/>
</dbReference>
<dbReference type="STRING" id="880070.Cycma_1899"/>
<dbReference type="InterPro" id="IPR013149">
    <property type="entry name" value="ADH-like_C"/>
</dbReference>
<dbReference type="InterPro" id="IPR036291">
    <property type="entry name" value="NAD(P)-bd_dom_sf"/>
</dbReference>
<dbReference type="eggNOG" id="COG0604">
    <property type="taxonomic scope" value="Bacteria"/>
</dbReference>
<dbReference type="GO" id="GO:0016491">
    <property type="term" value="F:oxidoreductase activity"/>
    <property type="evidence" value="ECO:0007669"/>
    <property type="project" value="InterPro"/>
</dbReference>
<dbReference type="InterPro" id="IPR011032">
    <property type="entry name" value="GroES-like_sf"/>
</dbReference>
<dbReference type="Pfam" id="PF00107">
    <property type="entry name" value="ADH_zinc_N"/>
    <property type="match status" value="1"/>
</dbReference>
<dbReference type="AlphaFoldDB" id="G0IYB6"/>
<dbReference type="HOGENOM" id="CLU_026673_3_1_10"/>
<evidence type="ECO:0000259" key="1">
    <source>
        <dbReference type="SMART" id="SM00829"/>
    </source>
</evidence>
<dbReference type="InterPro" id="IPR013154">
    <property type="entry name" value="ADH-like_N"/>
</dbReference>
<dbReference type="SUPFAM" id="SSF50129">
    <property type="entry name" value="GroES-like"/>
    <property type="match status" value="1"/>
</dbReference>
<feature type="domain" description="Enoyl reductase (ER)" evidence="1">
    <location>
        <begin position="12"/>
        <end position="338"/>
    </location>
</feature>
<evidence type="ECO:0000313" key="2">
    <source>
        <dbReference type="EMBL" id="AEL25651.1"/>
    </source>
</evidence>
<dbReference type="InterPro" id="IPR051397">
    <property type="entry name" value="Zn-ADH-like_protein"/>
</dbReference>
<reference evidence="3" key="1">
    <citation type="submission" date="2011-07" db="EMBL/GenBank/DDBJ databases">
        <title>The complete genome of Cyclobacterium marinum DSM 745.</title>
        <authorList>
            <person name="Lucas S."/>
            <person name="Han J."/>
            <person name="Lapidus A."/>
            <person name="Bruce D."/>
            <person name="Goodwin L."/>
            <person name="Pitluck S."/>
            <person name="Peters L."/>
            <person name="Kyrpides N."/>
            <person name="Mavromatis K."/>
            <person name="Ivanova N."/>
            <person name="Ovchinnikova G."/>
            <person name="Chertkov O."/>
            <person name="Detter J.C."/>
            <person name="Tapia R."/>
            <person name="Han C."/>
            <person name="Land M."/>
            <person name="Hauser L."/>
            <person name="Markowitz V."/>
            <person name="Cheng J.-F."/>
            <person name="Hugenholtz P."/>
            <person name="Woyke T."/>
            <person name="Wu D."/>
            <person name="Tindall B."/>
            <person name="Schuetze A."/>
            <person name="Brambilla E."/>
            <person name="Klenk H.-P."/>
            <person name="Eisen J.A."/>
        </authorList>
    </citation>
    <scope>NUCLEOTIDE SEQUENCE [LARGE SCALE GENOMIC DNA]</scope>
    <source>
        <strain evidence="3">ATCC 25205 / DSM 745 / LMG 13164 / NCIMB 1802</strain>
    </source>
</reference>